<dbReference type="GeneID" id="25369853"/>
<feature type="compositionally biased region" description="Basic and acidic residues" evidence="1">
    <location>
        <begin position="113"/>
        <end position="129"/>
    </location>
</feature>
<name>A0A074YK56_AURSE</name>
<dbReference type="Proteomes" id="UP000030641">
    <property type="component" value="Unassembled WGS sequence"/>
</dbReference>
<evidence type="ECO:0000313" key="3">
    <source>
        <dbReference type="Proteomes" id="UP000030641"/>
    </source>
</evidence>
<protein>
    <submittedName>
        <fullName evidence="2">Uncharacterized protein</fullName>
    </submittedName>
</protein>
<accession>A0A074YK56</accession>
<organism evidence="2 3">
    <name type="scientific">Aureobasidium subglaciale (strain EXF-2481)</name>
    <name type="common">Aureobasidium pullulans var. subglaciale</name>
    <dbReference type="NCBI Taxonomy" id="1043005"/>
    <lineage>
        <taxon>Eukaryota</taxon>
        <taxon>Fungi</taxon>
        <taxon>Dikarya</taxon>
        <taxon>Ascomycota</taxon>
        <taxon>Pezizomycotina</taxon>
        <taxon>Dothideomycetes</taxon>
        <taxon>Dothideomycetidae</taxon>
        <taxon>Dothideales</taxon>
        <taxon>Saccotheciaceae</taxon>
        <taxon>Aureobasidium</taxon>
    </lineage>
</organism>
<evidence type="ECO:0000313" key="2">
    <source>
        <dbReference type="EMBL" id="KEQ96459.1"/>
    </source>
</evidence>
<dbReference type="RefSeq" id="XP_013345127.1">
    <property type="nucleotide sequence ID" value="XM_013489673.1"/>
</dbReference>
<sequence>MYHLACPYRFAYTLALRHHRPCSSFVCRLASFIRSLEDILGCQSSSILSVFHTTSQSDPPSPSPFEGSEATDVSCLPTLPLNTLLRVARTSASSGHFEKRLPPRTTSVPDSGNIRRDASVKSQSARDEPSLPLDIVSEPNHCTSRWLHNRRSEIRSHGGVDICTSQNVACATALAT</sequence>
<dbReference type="InParanoid" id="A0A074YK56"/>
<proteinExistence type="predicted"/>
<gene>
    <name evidence="2" type="ORF">AUEXF2481DRAFT_639760</name>
</gene>
<evidence type="ECO:0000256" key="1">
    <source>
        <dbReference type="SAM" id="MobiDB-lite"/>
    </source>
</evidence>
<dbReference type="AlphaFoldDB" id="A0A074YK56"/>
<dbReference type="EMBL" id="KL584756">
    <property type="protein sequence ID" value="KEQ96459.1"/>
    <property type="molecule type" value="Genomic_DNA"/>
</dbReference>
<feature type="region of interest" description="Disordered" evidence="1">
    <location>
        <begin position="95"/>
        <end position="135"/>
    </location>
</feature>
<reference evidence="2 3" key="1">
    <citation type="journal article" date="2014" name="BMC Genomics">
        <title>Genome sequencing of four Aureobasidium pullulans varieties: biotechnological potential, stress tolerance, and description of new species.</title>
        <authorList>
            <person name="Gostin Ar C."/>
            <person name="Ohm R.A."/>
            <person name="Kogej T."/>
            <person name="Sonjak S."/>
            <person name="Turk M."/>
            <person name="Zajc J."/>
            <person name="Zalar P."/>
            <person name="Grube M."/>
            <person name="Sun H."/>
            <person name="Han J."/>
            <person name="Sharma A."/>
            <person name="Chiniquy J."/>
            <person name="Ngan C.Y."/>
            <person name="Lipzen A."/>
            <person name="Barry K."/>
            <person name="Grigoriev I.V."/>
            <person name="Gunde-Cimerman N."/>
        </authorList>
    </citation>
    <scope>NUCLEOTIDE SEQUENCE [LARGE SCALE GENOMIC DNA]</scope>
    <source>
        <strain evidence="2 3">EXF-2481</strain>
    </source>
</reference>
<dbReference type="HOGENOM" id="CLU_1524851_0_0_1"/>
<keyword evidence="3" id="KW-1185">Reference proteome</keyword>